<dbReference type="EMBL" id="CP141614">
    <property type="protein sequence ID" value="WRP13675.1"/>
    <property type="molecule type" value="Genomic_DNA"/>
</dbReference>
<gene>
    <name evidence="2" type="ORF">VLY81_09490</name>
</gene>
<dbReference type="CDD" id="cd13585">
    <property type="entry name" value="PBP2_TMBP_like"/>
    <property type="match status" value="1"/>
</dbReference>
<sequence length="425" mass="47759">MRARRVTRDGGIAVRRARIAALVIVACLLGAAVAASAAPATLRVLLPIGGGYTEEDQQALATEFMRQRPDVRVDMEFVGWDALWDRIITSIAAGNAPDIIYIGSRWIPALADMGAIIPLDEYITQEKYDLYYPTVWDTVRYEGKIWGIVRAMSTKALLYNRGLFERYGVQPPTDWDEVLDAARKLHHPPTLYGFGLPGNRFVSTVTEFQNWLYANNGRITDEQGRATIDQPEAVEALDFYINGLGQYAQPSPVEWRREDLIRLFKSQTIGMYTDHVFSAIEAIGSGIDVGISMIPKGPRGVQPYATVLVTDSIAIPTQARNRDLAVEFALFMTSFDNQSKWDELLGFVPPMPQEASLPTFQQWYWRPFLEGIRYGVPEAVYIKDWEATQEAILTAMQKVLFKEATPEAALREAAQIINILQGFRQ</sequence>
<accession>A0ABZ1BLH0</accession>
<evidence type="ECO:0000313" key="2">
    <source>
        <dbReference type="EMBL" id="WRP13675.1"/>
    </source>
</evidence>
<keyword evidence="1" id="KW-0732">Signal</keyword>
<reference evidence="3" key="1">
    <citation type="submission" date="2023-12" db="EMBL/GenBank/DDBJ databases">
        <title>Novel isolates from deep terrestrial aquifers shed light on the physiology and ecology of the class Limnochordia.</title>
        <authorList>
            <person name="Karnachuk O.V."/>
            <person name="Lukina A.P."/>
            <person name="Avakyan M.R."/>
            <person name="Kadnikov V."/>
            <person name="Begmatov S."/>
            <person name="Beletsky A.V."/>
            <person name="Mardanov A.V."/>
            <person name="Ravin N.V."/>
        </authorList>
    </citation>
    <scope>NUCLEOTIDE SEQUENCE [LARGE SCALE GENOMIC DNA]</scope>
    <source>
        <strain evidence="3">LN</strain>
    </source>
</reference>
<dbReference type="Pfam" id="PF01547">
    <property type="entry name" value="SBP_bac_1"/>
    <property type="match status" value="1"/>
</dbReference>
<dbReference type="PANTHER" id="PTHR43649:SF30">
    <property type="entry name" value="ABC TRANSPORTER SUBSTRATE-BINDING PROTEIN"/>
    <property type="match status" value="1"/>
</dbReference>
<dbReference type="Proteomes" id="UP001333102">
    <property type="component" value="Chromosome"/>
</dbReference>
<proteinExistence type="predicted"/>
<feature type="signal peptide" evidence="1">
    <location>
        <begin position="1"/>
        <end position="37"/>
    </location>
</feature>
<dbReference type="PANTHER" id="PTHR43649">
    <property type="entry name" value="ARABINOSE-BINDING PROTEIN-RELATED"/>
    <property type="match status" value="1"/>
</dbReference>
<organism evidence="2 3">
    <name type="scientific">Geochorda subterranea</name>
    <dbReference type="NCBI Taxonomy" id="3109564"/>
    <lineage>
        <taxon>Bacteria</taxon>
        <taxon>Bacillati</taxon>
        <taxon>Bacillota</taxon>
        <taxon>Limnochordia</taxon>
        <taxon>Limnochordales</taxon>
        <taxon>Geochordaceae</taxon>
        <taxon>Geochorda</taxon>
    </lineage>
</organism>
<dbReference type="InterPro" id="IPR050490">
    <property type="entry name" value="Bact_solute-bd_prot1"/>
</dbReference>
<protein>
    <submittedName>
        <fullName evidence="2">Sugar ABC transporter substrate-binding protein</fullName>
    </submittedName>
</protein>
<keyword evidence="3" id="KW-1185">Reference proteome</keyword>
<dbReference type="RefSeq" id="WP_324667920.1">
    <property type="nucleotide sequence ID" value="NZ_CP141614.1"/>
</dbReference>
<evidence type="ECO:0000313" key="3">
    <source>
        <dbReference type="Proteomes" id="UP001333102"/>
    </source>
</evidence>
<dbReference type="Gene3D" id="3.40.190.10">
    <property type="entry name" value="Periplasmic binding protein-like II"/>
    <property type="match status" value="2"/>
</dbReference>
<dbReference type="SUPFAM" id="SSF53850">
    <property type="entry name" value="Periplasmic binding protein-like II"/>
    <property type="match status" value="1"/>
</dbReference>
<name>A0ABZ1BLH0_9FIRM</name>
<dbReference type="InterPro" id="IPR006059">
    <property type="entry name" value="SBP"/>
</dbReference>
<evidence type="ECO:0000256" key="1">
    <source>
        <dbReference type="SAM" id="SignalP"/>
    </source>
</evidence>
<feature type="chain" id="PRO_5047078129" evidence="1">
    <location>
        <begin position="38"/>
        <end position="425"/>
    </location>
</feature>